<dbReference type="SMART" id="SM00388">
    <property type="entry name" value="HisKA"/>
    <property type="match status" value="1"/>
</dbReference>
<gene>
    <name evidence="6" type="ORF">pgond44_14043</name>
</gene>
<dbReference type="InterPro" id="IPR003594">
    <property type="entry name" value="HATPase_dom"/>
</dbReference>
<dbReference type="Gene3D" id="3.30.565.10">
    <property type="entry name" value="Histidine kinase-like ATPase, C-terminal domain"/>
    <property type="match status" value="1"/>
</dbReference>
<dbReference type="SUPFAM" id="SSF47384">
    <property type="entry name" value="Homodimeric domain of signal transducing histidine kinase"/>
    <property type="match status" value="1"/>
</dbReference>
<evidence type="ECO:0000313" key="7">
    <source>
        <dbReference type="Proteomes" id="UP000012317"/>
    </source>
</evidence>
<name>N1WIG7_9FLAO</name>
<evidence type="ECO:0000256" key="4">
    <source>
        <dbReference type="SAM" id="Coils"/>
    </source>
</evidence>
<dbReference type="PRINTS" id="PR00344">
    <property type="entry name" value="BCTRLSENSOR"/>
</dbReference>
<dbReference type="InterPro" id="IPR004358">
    <property type="entry name" value="Sig_transdc_His_kin-like_C"/>
</dbReference>
<protein>
    <recommendedName>
        <fullName evidence="2">histidine kinase</fullName>
        <ecNumber evidence="2">2.7.13.3</ecNumber>
    </recommendedName>
</protein>
<keyword evidence="4" id="KW-0175">Coiled coil</keyword>
<keyword evidence="7" id="KW-1185">Reference proteome</keyword>
<dbReference type="GO" id="GO:0000155">
    <property type="term" value="F:phosphorelay sensor kinase activity"/>
    <property type="evidence" value="ECO:0007669"/>
    <property type="project" value="InterPro"/>
</dbReference>
<accession>N1WIG7</accession>
<evidence type="ECO:0000256" key="3">
    <source>
        <dbReference type="ARBA" id="ARBA00022553"/>
    </source>
</evidence>
<dbReference type="PANTHER" id="PTHR43065:SF42">
    <property type="entry name" value="TWO-COMPONENT SENSOR PPRA"/>
    <property type="match status" value="1"/>
</dbReference>
<dbReference type="PROSITE" id="PS50109">
    <property type="entry name" value="HIS_KIN"/>
    <property type="match status" value="1"/>
</dbReference>
<dbReference type="InterPro" id="IPR036097">
    <property type="entry name" value="HisK_dim/P_sf"/>
</dbReference>
<comment type="caution">
    <text evidence="6">The sequence shown here is derived from an EMBL/GenBank/DDBJ whole genome shotgun (WGS) entry which is preliminary data.</text>
</comment>
<dbReference type="eggNOG" id="COG4191">
    <property type="taxonomic scope" value="Bacteria"/>
</dbReference>
<dbReference type="InterPro" id="IPR036890">
    <property type="entry name" value="HATPase_C_sf"/>
</dbReference>
<feature type="domain" description="Histidine kinase" evidence="5">
    <location>
        <begin position="108"/>
        <end position="356"/>
    </location>
</feature>
<reference evidence="6 7" key="1">
    <citation type="journal article" date="2014" name="Genome Biol. Evol.">
        <title>Extensive gene acquisition in the extremely psychrophilic bacterial species Psychroflexus torquis and the link to sea-ice ecosystem specialism.</title>
        <authorList>
            <person name="Feng S."/>
            <person name="Powell S.M."/>
            <person name="Wilson R."/>
            <person name="Bowman J.P."/>
        </authorList>
    </citation>
    <scope>NUCLEOTIDE SEQUENCE [LARGE SCALE GENOMIC DNA]</scope>
    <source>
        <strain evidence="6 7">ACAM 44</strain>
    </source>
</reference>
<evidence type="ECO:0000256" key="1">
    <source>
        <dbReference type="ARBA" id="ARBA00000085"/>
    </source>
</evidence>
<dbReference type="RefSeq" id="WP_003444340.1">
    <property type="nucleotide sequence ID" value="NZ_APLF01000021.1"/>
</dbReference>
<dbReference type="Pfam" id="PF02518">
    <property type="entry name" value="HATPase_c"/>
    <property type="match status" value="1"/>
</dbReference>
<dbReference type="AlphaFoldDB" id="N1WIG7"/>
<dbReference type="InterPro" id="IPR005467">
    <property type="entry name" value="His_kinase_dom"/>
</dbReference>
<sequence length="356" mass="39681">MNGNHKIILDYILASEHISEEEKTDLIKVVNAADKALVVSEFKLERTEKVKRTTAILLEETIEELELKRKDIQESHEALSKTLEDLKATQSQLIQSEKMASLGELTAGIAHEIQNPLNFVNNFSEVSNELIDEMNIEIEKGDMDEVKFIAKDIKQNLDKINHHGKRADAIVKGMLQHSRTSTGIKEPTEINKLADEYLRLAYHGLRAKDKSFNAILETDFDENLGLVNVIPQDLGRVILNLITNAFYAMNEQKTAGVHAERSRGAKANKEYAPTVSVITKKEGDTIQIIVKDNGNGMPKEIVQKIFQPFFTTKPTGEGTGLGLSMSYDIVTKGHGGELKVKTKEGEGTTFTIIIPK</sequence>
<dbReference type="STRING" id="1189619.pgond44_14043"/>
<evidence type="ECO:0000313" key="6">
    <source>
        <dbReference type="EMBL" id="EMY80031.1"/>
    </source>
</evidence>
<keyword evidence="3" id="KW-0597">Phosphoprotein</keyword>
<evidence type="ECO:0000259" key="5">
    <source>
        <dbReference type="PROSITE" id="PS50109"/>
    </source>
</evidence>
<dbReference type="CDD" id="cd00082">
    <property type="entry name" value="HisKA"/>
    <property type="match status" value="1"/>
</dbReference>
<dbReference type="Pfam" id="PF00512">
    <property type="entry name" value="HisKA"/>
    <property type="match status" value="1"/>
</dbReference>
<dbReference type="EMBL" id="APLF01000021">
    <property type="protein sequence ID" value="EMY80031.1"/>
    <property type="molecule type" value="Genomic_DNA"/>
</dbReference>
<dbReference type="EC" id="2.7.13.3" evidence="2"/>
<dbReference type="PANTHER" id="PTHR43065">
    <property type="entry name" value="SENSOR HISTIDINE KINASE"/>
    <property type="match status" value="1"/>
</dbReference>
<dbReference type="SUPFAM" id="SSF55874">
    <property type="entry name" value="ATPase domain of HSP90 chaperone/DNA topoisomerase II/histidine kinase"/>
    <property type="match status" value="1"/>
</dbReference>
<dbReference type="PATRIC" id="fig|1189619.4.peg.2901"/>
<feature type="coiled-coil region" evidence="4">
    <location>
        <begin position="55"/>
        <end position="89"/>
    </location>
</feature>
<dbReference type="Gene3D" id="1.10.287.130">
    <property type="match status" value="1"/>
</dbReference>
<dbReference type="InterPro" id="IPR003661">
    <property type="entry name" value="HisK_dim/P_dom"/>
</dbReference>
<comment type="catalytic activity">
    <reaction evidence="1">
        <text>ATP + protein L-histidine = ADP + protein N-phospho-L-histidine.</text>
        <dbReference type="EC" id="2.7.13.3"/>
    </reaction>
</comment>
<keyword evidence="6" id="KW-0418">Kinase</keyword>
<organism evidence="6 7">
    <name type="scientific">Psychroflexus gondwanensis ACAM 44</name>
    <dbReference type="NCBI Taxonomy" id="1189619"/>
    <lineage>
        <taxon>Bacteria</taxon>
        <taxon>Pseudomonadati</taxon>
        <taxon>Bacteroidota</taxon>
        <taxon>Flavobacteriia</taxon>
        <taxon>Flavobacteriales</taxon>
        <taxon>Flavobacteriaceae</taxon>
        <taxon>Psychroflexus</taxon>
    </lineage>
</organism>
<evidence type="ECO:0000256" key="2">
    <source>
        <dbReference type="ARBA" id="ARBA00012438"/>
    </source>
</evidence>
<dbReference type="SMART" id="SM00387">
    <property type="entry name" value="HATPase_c"/>
    <property type="match status" value="1"/>
</dbReference>
<keyword evidence="6" id="KW-0808">Transferase</keyword>
<dbReference type="Proteomes" id="UP000012317">
    <property type="component" value="Unassembled WGS sequence"/>
</dbReference>
<proteinExistence type="predicted"/>